<dbReference type="EC" id="2.7.13.3" evidence="3"/>
<dbReference type="EMBL" id="BJFL01000027">
    <property type="protein sequence ID" value="GDY32683.1"/>
    <property type="molecule type" value="Genomic_DNA"/>
</dbReference>
<dbReference type="CDD" id="cd00130">
    <property type="entry name" value="PAS"/>
    <property type="match status" value="1"/>
</dbReference>
<dbReference type="InterPro" id="IPR016120">
    <property type="entry name" value="Sig_transdc_His_kin_SpoOB"/>
</dbReference>
<evidence type="ECO:0000256" key="4">
    <source>
        <dbReference type="ARBA" id="ARBA00022475"/>
    </source>
</evidence>
<dbReference type="InterPro" id="IPR000014">
    <property type="entry name" value="PAS"/>
</dbReference>
<dbReference type="InterPro" id="IPR035965">
    <property type="entry name" value="PAS-like_dom_sf"/>
</dbReference>
<comment type="subcellular location">
    <subcellularLocation>
        <location evidence="2">Cell membrane</location>
        <topology evidence="2">Multi-pass membrane protein</topology>
    </subcellularLocation>
</comment>
<proteinExistence type="predicted"/>
<keyword evidence="12" id="KW-0902">Two-component regulatory system</keyword>
<gene>
    <name evidence="16" type="ORF">GTS_43160</name>
</gene>
<dbReference type="GO" id="GO:0005524">
    <property type="term" value="F:ATP binding"/>
    <property type="evidence" value="ECO:0007669"/>
    <property type="project" value="UniProtKB-KW"/>
</dbReference>
<evidence type="ECO:0000256" key="8">
    <source>
        <dbReference type="ARBA" id="ARBA00022741"/>
    </source>
</evidence>
<evidence type="ECO:0000256" key="7">
    <source>
        <dbReference type="ARBA" id="ARBA00022692"/>
    </source>
</evidence>
<evidence type="ECO:0000256" key="5">
    <source>
        <dbReference type="ARBA" id="ARBA00022553"/>
    </source>
</evidence>
<keyword evidence="6" id="KW-0808">Transferase</keyword>
<reference evidence="17" key="1">
    <citation type="submission" date="2019-04" db="EMBL/GenBank/DDBJ databases">
        <title>Draft genome sequence of Pseudonocardiaceae bacterium SL3-2-4.</title>
        <authorList>
            <person name="Ningsih F."/>
            <person name="Yokota A."/>
            <person name="Sakai Y."/>
            <person name="Nanatani K."/>
            <person name="Yabe S."/>
            <person name="Oetari A."/>
            <person name="Sjamsuridzal W."/>
        </authorList>
    </citation>
    <scope>NUCLEOTIDE SEQUENCE [LARGE SCALE GENOMIC DNA]</scope>
    <source>
        <strain evidence="17">SL3-2-4</strain>
    </source>
</reference>
<evidence type="ECO:0000256" key="10">
    <source>
        <dbReference type="ARBA" id="ARBA00022840"/>
    </source>
</evidence>
<evidence type="ECO:0000256" key="14">
    <source>
        <dbReference type="SAM" id="Phobius"/>
    </source>
</evidence>
<keyword evidence="11 14" id="KW-1133">Transmembrane helix</keyword>
<evidence type="ECO:0000256" key="12">
    <source>
        <dbReference type="ARBA" id="ARBA00023012"/>
    </source>
</evidence>
<dbReference type="InterPro" id="IPR003594">
    <property type="entry name" value="HATPase_dom"/>
</dbReference>
<sequence>MRTKKLSTQITISQLTILVCTVAIGFALFAGEERHQLDRQYQGEALAIAQTVAGVPEIRAAMEYGDAGDLVQMVAERIRRNSQAAYVVVIDRDGVRHSHPNPALVGQPITEPVEALDGHTHVGIDPGSLGASANGKAPLYGPTGDLVGEVSVGILETRVTGHLLAELPSFALYTALALAVGVAASLLLARQLKRSTFGLELPEIAALLQEREAMLHGIREGVITLDPDGRLTLANDEARRLLPTRDLQLGVPLVDVVPPGRLRDVLSGAIGGTDRVVLTGDHCLVVNRTPVSVAGRDLGAVITLRDRTEMEDLVRELDSARGLTDALRAQQHEVANRMHTLAGLLELGDREQALRYLTETEGLAAERADAIRERIGHPLVVALLLAKTTVAAERGVDLVLTEESWLTETCPHARELITVLGNLVDNAVDAAAAGPPPARVTVDLEEGPDDVLVRVRDTGTGIPPDAAAHIFDDGFSTKPADGHRHRGLGLALVHRLTRRRGGSITVSEGPGATFTVRLPQSQRAASTPQRTGAPS</sequence>
<dbReference type="PRINTS" id="PR00344">
    <property type="entry name" value="BCTRLSENSOR"/>
</dbReference>
<dbReference type="InterPro" id="IPR005467">
    <property type="entry name" value="His_kinase_dom"/>
</dbReference>
<comment type="catalytic activity">
    <reaction evidence="1">
        <text>ATP + protein L-histidine = ADP + protein N-phospho-L-histidine.</text>
        <dbReference type="EC" id="2.7.13.3"/>
    </reaction>
</comment>
<dbReference type="SUPFAM" id="SSF55785">
    <property type="entry name" value="PYP-like sensor domain (PAS domain)"/>
    <property type="match status" value="1"/>
</dbReference>
<keyword evidence="8" id="KW-0547">Nucleotide-binding</keyword>
<keyword evidence="10" id="KW-0067">ATP-binding</keyword>
<evidence type="ECO:0000256" key="1">
    <source>
        <dbReference type="ARBA" id="ARBA00000085"/>
    </source>
</evidence>
<dbReference type="Pfam" id="PF02518">
    <property type="entry name" value="HATPase_c"/>
    <property type="match status" value="1"/>
</dbReference>
<comment type="caution">
    <text evidence="16">The sequence shown here is derived from an EMBL/GenBank/DDBJ whole genome shotgun (WGS) entry which is preliminary data.</text>
</comment>
<dbReference type="PROSITE" id="PS50109">
    <property type="entry name" value="HIS_KIN"/>
    <property type="match status" value="1"/>
</dbReference>
<dbReference type="InterPro" id="IPR036890">
    <property type="entry name" value="HATPase_C_sf"/>
</dbReference>
<dbReference type="OrthoDB" id="9792686at2"/>
<dbReference type="SUPFAM" id="SSF103190">
    <property type="entry name" value="Sensory domain-like"/>
    <property type="match status" value="1"/>
</dbReference>
<evidence type="ECO:0000259" key="15">
    <source>
        <dbReference type="PROSITE" id="PS50109"/>
    </source>
</evidence>
<dbReference type="Gene3D" id="1.10.287.130">
    <property type="match status" value="1"/>
</dbReference>
<evidence type="ECO:0000313" key="17">
    <source>
        <dbReference type="Proteomes" id="UP000298860"/>
    </source>
</evidence>
<evidence type="ECO:0000256" key="3">
    <source>
        <dbReference type="ARBA" id="ARBA00012438"/>
    </source>
</evidence>
<feature type="domain" description="Histidine kinase" evidence="15">
    <location>
        <begin position="415"/>
        <end position="522"/>
    </location>
</feature>
<evidence type="ECO:0000256" key="11">
    <source>
        <dbReference type="ARBA" id="ARBA00022989"/>
    </source>
</evidence>
<dbReference type="InterPro" id="IPR004358">
    <property type="entry name" value="Sig_transdc_His_kin-like_C"/>
</dbReference>
<dbReference type="RefSeq" id="WP_137815685.1">
    <property type="nucleotide sequence ID" value="NZ_BJFL01000027.1"/>
</dbReference>
<keyword evidence="17" id="KW-1185">Reference proteome</keyword>
<dbReference type="PANTHER" id="PTHR43065:SF10">
    <property type="entry name" value="PEROXIDE STRESS-ACTIVATED HISTIDINE KINASE MAK3"/>
    <property type="match status" value="1"/>
</dbReference>
<dbReference type="SUPFAM" id="SSF55874">
    <property type="entry name" value="ATPase domain of HSP90 chaperone/DNA topoisomerase II/histidine kinase"/>
    <property type="match status" value="1"/>
</dbReference>
<dbReference type="InterPro" id="IPR029151">
    <property type="entry name" value="Sensor-like_sf"/>
</dbReference>
<keyword evidence="4" id="KW-1003">Cell membrane</keyword>
<dbReference type="Proteomes" id="UP000298860">
    <property type="component" value="Unassembled WGS sequence"/>
</dbReference>
<dbReference type="Gene3D" id="3.30.565.10">
    <property type="entry name" value="Histidine kinase-like ATPase, C-terminal domain"/>
    <property type="match status" value="1"/>
</dbReference>
<dbReference type="Pfam" id="PF17203">
    <property type="entry name" value="sCache_3_2"/>
    <property type="match status" value="1"/>
</dbReference>
<feature type="transmembrane region" description="Helical" evidence="14">
    <location>
        <begin position="170"/>
        <end position="189"/>
    </location>
</feature>
<evidence type="ECO:0000256" key="2">
    <source>
        <dbReference type="ARBA" id="ARBA00004651"/>
    </source>
</evidence>
<evidence type="ECO:0000256" key="13">
    <source>
        <dbReference type="ARBA" id="ARBA00023136"/>
    </source>
</evidence>
<dbReference type="GO" id="GO:0005886">
    <property type="term" value="C:plasma membrane"/>
    <property type="evidence" value="ECO:0007669"/>
    <property type="project" value="UniProtKB-SubCell"/>
</dbReference>
<keyword evidence="7 14" id="KW-0812">Transmembrane</keyword>
<keyword evidence="5" id="KW-0597">Phosphoprotein</keyword>
<feature type="transmembrane region" description="Helical" evidence="14">
    <location>
        <begin position="12"/>
        <end position="31"/>
    </location>
</feature>
<dbReference type="SMART" id="SM00387">
    <property type="entry name" value="HATPase_c"/>
    <property type="match status" value="1"/>
</dbReference>
<evidence type="ECO:0000256" key="6">
    <source>
        <dbReference type="ARBA" id="ARBA00022679"/>
    </source>
</evidence>
<accession>A0A4D4JFN0</accession>
<dbReference type="SUPFAM" id="SSF55890">
    <property type="entry name" value="Sporulation response regulatory protein Spo0B"/>
    <property type="match status" value="1"/>
</dbReference>
<evidence type="ECO:0000256" key="9">
    <source>
        <dbReference type="ARBA" id="ARBA00022777"/>
    </source>
</evidence>
<organism evidence="16 17">
    <name type="scientific">Gandjariella thermophila</name>
    <dbReference type="NCBI Taxonomy" id="1931992"/>
    <lineage>
        <taxon>Bacteria</taxon>
        <taxon>Bacillati</taxon>
        <taxon>Actinomycetota</taxon>
        <taxon>Actinomycetes</taxon>
        <taxon>Pseudonocardiales</taxon>
        <taxon>Pseudonocardiaceae</taxon>
        <taxon>Gandjariella</taxon>
    </lineage>
</organism>
<keyword evidence="13 14" id="KW-0472">Membrane</keyword>
<dbReference type="PANTHER" id="PTHR43065">
    <property type="entry name" value="SENSOR HISTIDINE KINASE"/>
    <property type="match status" value="1"/>
</dbReference>
<name>A0A4D4JFN0_9PSEU</name>
<evidence type="ECO:0000313" key="16">
    <source>
        <dbReference type="EMBL" id="GDY32683.1"/>
    </source>
</evidence>
<dbReference type="GO" id="GO:0000155">
    <property type="term" value="F:phosphorelay sensor kinase activity"/>
    <property type="evidence" value="ECO:0007669"/>
    <property type="project" value="InterPro"/>
</dbReference>
<dbReference type="AlphaFoldDB" id="A0A4D4JFN0"/>
<protein>
    <recommendedName>
        <fullName evidence="3">histidine kinase</fullName>
        <ecNumber evidence="3">2.7.13.3</ecNumber>
    </recommendedName>
</protein>
<dbReference type="Gene3D" id="3.30.450.20">
    <property type="entry name" value="PAS domain"/>
    <property type="match status" value="2"/>
</dbReference>
<dbReference type="InterPro" id="IPR033463">
    <property type="entry name" value="sCache_3"/>
</dbReference>
<keyword evidence="9 16" id="KW-0418">Kinase</keyword>
<dbReference type="SMART" id="SM00091">
    <property type="entry name" value="PAS"/>
    <property type="match status" value="1"/>
</dbReference>